<evidence type="ECO:0000313" key="7">
    <source>
        <dbReference type="EMBL" id="AKL96853.1"/>
    </source>
</evidence>
<evidence type="ECO:0000256" key="2">
    <source>
        <dbReference type="ARBA" id="ARBA00023015"/>
    </source>
</evidence>
<dbReference type="HAMAP" id="MF_02064">
    <property type="entry name" value="Sigma70_SigI"/>
    <property type="match status" value="1"/>
</dbReference>
<dbReference type="GO" id="GO:0006352">
    <property type="term" value="P:DNA-templated transcription initiation"/>
    <property type="evidence" value="ECO:0007669"/>
    <property type="project" value="UniProtKB-UniRule"/>
</dbReference>
<evidence type="ECO:0000256" key="6">
    <source>
        <dbReference type="HAMAP-Rule" id="MF_02064"/>
    </source>
</evidence>
<dbReference type="GO" id="GO:0016987">
    <property type="term" value="F:sigma factor activity"/>
    <property type="evidence" value="ECO:0007669"/>
    <property type="project" value="UniProtKB-UniRule"/>
</dbReference>
<keyword evidence="6" id="KW-0346">Stress response</keyword>
<dbReference type="InterPro" id="IPR007627">
    <property type="entry name" value="RNA_pol_sigma70_r2"/>
</dbReference>
<dbReference type="STRING" id="84022.CACET_c34100"/>
<dbReference type="RefSeq" id="WP_044824272.1">
    <property type="nucleotide sequence ID" value="NZ_CP009687.1"/>
</dbReference>
<dbReference type="InterPro" id="IPR013325">
    <property type="entry name" value="RNA_pol_sigma_r2"/>
</dbReference>
<dbReference type="OrthoDB" id="3190733at2"/>
<keyword evidence="5 6" id="KW-0804">Transcription</keyword>
<comment type="subunit">
    <text evidence="6">Interacts with RsgI.</text>
</comment>
<dbReference type="KEGG" id="cace:CACET_c34100"/>
<dbReference type="PATRIC" id="fig|84022.5.peg.3602"/>
<dbReference type="GO" id="GO:0003677">
    <property type="term" value="F:DNA binding"/>
    <property type="evidence" value="ECO:0007669"/>
    <property type="project" value="UniProtKB-UniRule"/>
</dbReference>
<feature type="short sequence motif" description="Polymerase core binding" evidence="6">
    <location>
        <begin position="58"/>
        <end position="71"/>
    </location>
</feature>
<dbReference type="PIRSF" id="PIRSF038953">
    <property type="entry name" value="SigI"/>
    <property type="match status" value="1"/>
</dbReference>
<evidence type="ECO:0000256" key="4">
    <source>
        <dbReference type="ARBA" id="ARBA00023125"/>
    </source>
</evidence>
<evidence type="ECO:0000256" key="5">
    <source>
        <dbReference type="ARBA" id="ARBA00023163"/>
    </source>
</evidence>
<dbReference type="SUPFAM" id="SSF88946">
    <property type="entry name" value="Sigma2 domain of RNA polymerase sigma factors"/>
    <property type="match status" value="1"/>
</dbReference>
<dbReference type="NCBIfam" id="TIGR02937">
    <property type="entry name" value="sigma70-ECF"/>
    <property type="match status" value="1"/>
</dbReference>
<keyword evidence="1 6" id="KW-0963">Cytoplasm</keyword>
<dbReference type="PANTHER" id="PTHR30385">
    <property type="entry name" value="SIGMA FACTOR F FLAGELLAR"/>
    <property type="match status" value="1"/>
</dbReference>
<evidence type="ECO:0000256" key="1">
    <source>
        <dbReference type="ARBA" id="ARBA00022490"/>
    </source>
</evidence>
<comment type="activity regulation">
    <text evidence="6">Negatively regulated by the anti-sigma-I factor RsgI.</text>
</comment>
<dbReference type="AlphaFoldDB" id="A0A0D8IEG8"/>
<accession>A0A0D8IEG8</accession>
<evidence type="ECO:0000256" key="3">
    <source>
        <dbReference type="ARBA" id="ARBA00023082"/>
    </source>
</evidence>
<comment type="similarity">
    <text evidence="6">Belongs to the sigma-70 factor family. SigI subfamily.</text>
</comment>
<comment type="function">
    <text evidence="6">Sigma factors are initiation factors that promote the attachment of RNA polymerase to specific initiation sites and are then released.</text>
</comment>
<dbReference type="Proteomes" id="UP000035704">
    <property type="component" value="Chromosome"/>
</dbReference>
<keyword evidence="4 6" id="KW-0238">DNA-binding</keyword>
<dbReference type="NCBIfam" id="TIGR02895">
    <property type="entry name" value="spore_sigI"/>
    <property type="match status" value="1"/>
</dbReference>
<dbReference type="GO" id="GO:0005737">
    <property type="term" value="C:cytoplasm"/>
    <property type="evidence" value="ECO:0007669"/>
    <property type="project" value="UniProtKB-SubCell"/>
</dbReference>
<name>A0A0D8IEG8_9CLOT</name>
<keyword evidence="8" id="KW-1185">Reference proteome</keyword>
<dbReference type="InterPro" id="IPR014284">
    <property type="entry name" value="RNA_pol_sigma-70_dom"/>
</dbReference>
<reference evidence="7 8" key="1">
    <citation type="submission" date="2014-10" db="EMBL/GenBank/DDBJ databases">
        <title>Genome sequence of Clostridium aceticum DSM 1496.</title>
        <authorList>
            <person name="Poehlein A."/>
            <person name="Schiel-Bengelsdorf B."/>
            <person name="Gottschalk G."/>
            <person name="Duerre P."/>
            <person name="Daniel R."/>
        </authorList>
    </citation>
    <scope>NUCLEOTIDE SEQUENCE [LARGE SCALE GENOMIC DNA]</scope>
    <source>
        <strain evidence="7 8">DSM 1496</strain>
    </source>
</reference>
<sequence>MAKFLHLFKKKKTIEERVKSIQQGDIALKEQLIQEYIPFITKSLSNQLHKYIELENDDVFSIGLIAFNEAIDKYDEKKGNFLSFASLVMKSRVIDQWRREYKASQRIKTVQLLNENREEIQEDAAIEEGFESQIELKIDMATLVERMKDFGVSLEDLIKSAPKHGDTKNTAIKIGRYVYENQLLREKFIRTQNLPITQIVKNLEVSKKVIQRNRKFIIAVIFILESNLDTLKHYLSIEEGSEVDAT</sequence>
<dbReference type="EMBL" id="CP009687">
    <property type="protein sequence ID" value="AKL96853.1"/>
    <property type="molecule type" value="Genomic_DNA"/>
</dbReference>
<dbReference type="Gene3D" id="1.10.1740.10">
    <property type="match status" value="1"/>
</dbReference>
<keyword evidence="2 6" id="KW-0805">Transcription regulation</keyword>
<protein>
    <recommendedName>
        <fullName evidence="6">RNA polymerase sigma factor SigI</fullName>
    </recommendedName>
</protein>
<dbReference type="Pfam" id="PF04542">
    <property type="entry name" value="Sigma70_r2"/>
    <property type="match status" value="1"/>
</dbReference>
<proteinExistence type="inferred from homology"/>
<organism evidence="7 8">
    <name type="scientific">Clostridium aceticum</name>
    <dbReference type="NCBI Taxonomy" id="84022"/>
    <lineage>
        <taxon>Bacteria</taxon>
        <taxon>Bacillati</taxon>
        <taxon>Bacillota</taxon>
        <taxon>Clostridia</taxon>
        <taxon>Eubacteriales</taxon>
        <taxon>Clostridiaceae</taxon>
        <taxon>Clostridium</taxon>
    </lineage>
</organism>
<gene>
    <name evidence="6 7" type="primary">sigI</name>
    <name evidence="7" type="ORF">CACET_c34100</name>
</gene>
<feature type="DNA-binding region" description="H-T-H motif" evidence="6">
    <location>
        <begin position="196"/>
        <end position="215"/>
    </location>
</feature>
<comment type="subcellular location">
    <subcellularLocation>
        <location evidence="6">Cytoplasm</location>
    </subcellularLocation>
</comment>
<keyword evidence="3 6" id="KW-0731">Sigma factor</keyword>
<dbReference type="PANTHER" id="PTHR30385:SF6">
    <property type="entry name" value="RNA POLYMERASE SIGMA FACTOR SIGI"/>
    <property type="match status" value="1"/>
</dbReference>
<dbReference type="InterPro" id="IPR014244">
    <property type="entry name" value="RNA_pol_sigma-I"/>
</dbReference>
<evidence type="ECO:0000313" key="8">
    <source>
        <dbReference type="Proteomes" id="UP000035704"/>
    </source>
</evidence>